<accession>A0A843T716</accession>
<feature type="compositionally biased region" description="Polar residues" evidence="10">
    <location>
        <begin position="13"/>
        <end position="31"/>
    </location>
</feature>
<evidence type="ECO:0000256" key="8">
    <source>
        <dbReference type="ARBA" id="ARBA00022989"/>
    </source>
</evidence>
<feature type="region of interest" description="Disordered" evidence="10">
    <location>
        <begin position="83"/>
        <end position="107"/>
    </location>
</feature>
<feature type="region of interest" description="Disordered" evidence="10">
    <location>
        <begin position="207"/>
        <end position="248"/>
    </location>
</feature>
<evidence type="ECO:0000256" key="10">
    <source>
        <dbReference type="SAM" id="MobiDB-lite"/>
    </source>
</evidence>
<evidence type="ECO:0000256" key="1">
    <source>
        <dbReference type="ARBA" id="ARBA00004163"/>
    </source>
</evidence>
<evidence type="ECO:0000313" key="12">
    <source>
        <dbReference type="EMBL" id="MQL68142.1"/>
    </source>
</evidence>
<evidence type="ECO:0000256" key="7">
    <source>
        <dbReference type="ARBA" id="ARBA00022927"/>
    </source>
</evidence>
<comment type="similarity">
    <text evidence="2">Belongs to the USE1 family.</text>
</comment>
<dbReference type="InterPro" id="IPR019150">
    <property type="entry name" value="Vesicle_transport_protein_Use1"/>
</dbReference>
<dbReference type="PANTHER" id="PTHR13050">
    <property type="entry name" value="USE1-LIKE PROTEIN"/>
    <property type="match status" value="1"/>
</dbReference>
<comment type="subcellular location">
    <subcellularLocation>
        <location evidence="1">Endoplasmic reticulum membrane</location>
        <topology evidence="1">Single-pass type IV membrane protein</topology>
    </subcellularLocation>
</comment>
<proteinExistence type="inferred from homology"/>
<evidence type="ECO:0000256" key="3">
    <source>
        <dbReference type="ARBA" id="ARBA00022448"/>
    </source>
</evidence>
<keyword evidence="3" id="KW-0813">Transport</keyword>
<name>A0A843T716_COLES</name>
<evidence type="ECO:0000256" key="2">
    <source>
        <dbReference type="ARBA" id="ARBA00007891"/>
    </source>
</evidence>
<keyword evidence="8 11" id="KW-1133">Transmembrane helix</keyword>
<evidence type="ECO:0000256" key="11">
    <source>
        <dbReference type="SAM" id="Phobius"/>
    </source>
</evidence>
<evidence type="ECO:0000313" key="13">
    <source>
        <dbReference type="Proteomes" id="UP000652761"/>
    </source>
</evidence>
<keyword evidence="4 11" id="KW-0812">Transmembrane</keyword>
<organism evidence="12 13">
    <name type="scientific">Colocasia esculenta</name>
    <name type="common">Wild taro</name>
    <name type="synonym">Arum esculentum</name>
    <dbReference type="NCBI Taxonomy" id="4460"/>
    <lineage>
        <taxon>Eukaryota</taxon>
        <taxon>Viridiplantae</taxon>
        <taxon>Streptophyta</taxon>
        <taxon>Embryophyta</taxon>
        <taxon>Tracheophyta</taxon>
        <taxon>Spermatophyta</taxon>
        <taxon>Magnoliopsida</taxon>
        <taxon>Liliopsida</taxon>
        <taxon>Araceae</taxon>
        <taxon>Aroideae</taxon>
        <taxon>Colocasieae</taxon>
        <taxon>Colocasia</taxon>
    </lineage>
</organism>
<evidence type="ECO:0000256" key="4">
    <source>
        <dbReference type="ARBA" id="ARBA00022692"/>
    </source>
</evidence>
<dbReference type="OrthoDB" id="4506189at2759"/>
<protein>
    <submittedName>
        <fullName evidence="12">Uncharacterized protein</fullName>
    </submittedName>
</protein>
<feature type="compositionally biased region" description="Basic and acidic residues" evidence="10">
    <location>
        <begin position="93"/>
        <end position="107"/>
    </location>
</feature>
<dbReference type="GO" id="GO:0005484">
    <property type="term" value="F:SNAP receptor activity"/>
    <property type="evidence" value="ECO:0007669"/>
    <property type="project" value="TreeGrafter"/>
</dbReference>
<evidence type="ECO:0000256" key="5">
    <source>
        <dbReference type="ARBA" id="ARBA00022824"/>
    </source>
</evidence>
<keyword evidence="9 11" id="KW-0472">Membrane</keyword>
<keyword evidence="7" id="KW-0653">Protein transport</keyword>
<dbReference type="Pfam" id="PF09753">
    <property type="entry name" value="Use1"/>
    <property type="match status" value="1"/>
</dbReference>
<keyword evidence="13" id="KW-1185">Reference proteome</keyword>
<dbReference type="GO" id="GO:0031201">
    <property type="term" value="C:SNARE complex"/>
    <property type="evidence" value="ECO:0007669"/>
    <property type="project" value="TreeGrafter"/>
</dbReference>
<sequence>MALWLLQAPSGIGSRSTTVVGDSGDQPQFPSAAQAGVPVVQSKLGSKKMVAPGPVEAVDNKTSLEKEPSQNEQAAVTIDSSQGLRRRLTHHSGPAERTHEIKENDPLTPVRLDDAAQARIERHRKSTEYCVSSGSPQNTHALLKLQDDLTDEMVVLAQQLKESSLMMNRSLQETEKVLDIVLLPPNDVRRCCRRRQPAWRGVLSTAARASSDHCGPPGPPPVPEGPLRTPRTPSGARGTTADPPDPLRCQRDPPAAVAVLPSSLRVGLRQCDDVPCRIQCRCGRVKGLRREISDDLAGVIDSTESAVEHSLASTGRANVRAMEIYSESAKTSCFTWLIIFMMTCVFIMVVLLIRVT</sequence>
<evidence type="ECO:0000256" key="9">
    <source>
        <dbReference type="ARBA" id="ARBA00023136"/>
    </source>
</evidence>
<dbReference type="GO" id="GO:0006890">
    <property type="term" value="P:retrograde vesicle-mediated transport, Golgi to endoplasmic reticulum"/>
    <property type="evidence" value="ECO:0007669"/>
    <property type="project" value="TreeGrafter"/>
</dbReference>
<dbReference type="GO" id="GO:0015031">
    <property type="term" value="P:protein transport"/>
    <property type="evidence" value="ECO:0007669"/>
    <property type="project" value="UniProtKB-KW"/>
</dbReference>
<feature type="transmembrane region" description="Helical" evidence="11">
    <location>
        <begin position="334"/>
        <end position="353"/>
    </location>
</feature>
<evidence type="ECO:0000256" key="6">
    <source>
        <dbReference type="ARBA" id="ARBA00022892"/>
    </source>
</evidence>
<keyword evidence="5" id="KW-0256">Endoplasmic reticulum</keyword>
<keyword evidence="6" id="KW-0931">ER-Golgi transport</keyword>
<gene>
    <name evidence="12" type="ORF">Taro_000405</name>
</gene>
<dbReference type="PANTHER" id="PTHR13050:SF7">
    <property type="entry name" value="VESICLE TRANSPORT PROTEIN USE1"/>
    <property type="match status" value="1"/>
</dbReference>
<comment type="caution">
    <text evidence="12">The sequence shown here is derived from an EMBL/GenBank/DDBJ whole genome shotgun (WGS) entry which is preliminary data.</text>
</comment>
<dbReference type="Proteomes" id="UP000652761">
    <property type="component" value="Unassembled WGS sequence"/>
</dbReference>
<feature type="region of interest" description="Disordered" evidence="10">
    <location>
        <begin position="12"/>
        <end position="33"/>
    </location>
</feature>
<reference evidence="12" key="1">
    <citation type="submission" date="2017-07" db="EMBL/GenBank/DDBJ databases">
        <title>Taro Niue Genome Assembly and Annotation.</title>
        <authorList>
            <person name="Atibalentja N."/>
            <person name="Keating K."/>
            <person name="Fields C.J."/>
        </authorList>
    </citation>
    <scope>NUCLEOTIDE SEQUENCE</scope>
    <source>
        <strain evidence="12">Niue_2</strain>
        <tissue evidence="12">Leaf</tissue>
    </source>
</reference>
<dbReference type="GO" id="GO:0005789">
    <property type="term" value="C:endoplasmic reticulum membrane"/>
    <property type="evidence" value="ECO:0007669"/>
    <property type="project" value="UniProtKB-SubCell"/>
</dbReference>
<dbReference type="AlphaFoldDB" id="A0A843T716"/>
<dbReference type="EMBL" id="NMUH01000008">
    <property type="protein sequence ID" value="MQL68142.1"/>
    <property type="molecule type" value="Genomic_DNA"/>
</dbReference>